<dbReference type="EMBL" id="UOEC01000184">
    <property type="protein sequence ID" value="VAW01116.1"/>
    <property type="molecule type" value="Genomic_DNA"/>
</dbReference>
<gene>
    <name evidence="1" type="ORF">MNBD_ALPHA08-2344</name>
</gene>
<reference evidence="1" key="1">
    <citation type="submission" date="2018-06" db="EMBL/GenBank/DDBJ databases">
        <authorList>
            <person name="Zhirakovskaya E."/>
        </authorList>
    </citation>
    <scope>NUCLEOTIDE SEQUENCE</scope>
</reference>
<dbReference type="AlphaFoldDB" id="A0A3B0T2D8"/>
<organism evidence="1">
    <name type="scientific">hydrothermal vent metagenome</name>
    <dbReference type="NCBI Taxonomy" id="652676"/>
    <lineage>
        <taxon>unclassified sequences</taxon>
        <taxon>metagenomes</taxon>
        <taxon>ecological metagenomes</taxon>
    </lineage>
</organism>
<name>A0A3B0T2D8_9ZZZZ</name>
<evidence type="ECO:0008006" key="2">
    <source>
        <dbReference type="Google" id="ProtNLM"/>
    </source>
</evidence>
<proteinExistence type="predicted"/>
<evidence type="ECO:0000313" key="1">
    <source>
        <dbReference type="EMBL" id="VAW01116.1"/>
    </source>
</evidence>
<accession>A0A3B0T2D8</accession>
<protein>
    <recommendedName>
        <fullName evidence="2">Sulfur relay protein DsrC</fullName>
    </recommendedName>
</protein>
<sequence>MARLSDIVIQNPQVTHFADLETLIAQAAQNGLISLEMDVKPDYIDTPRNWAWRLEGTFTRGVTR</sequence>